<accession>A0A255Z4V6</accession>
<dbReference type="RefSeq" id="WP_094453950.1">
    <property type="nucleotide sequence ID" value="NZ_NOXU01000022.1"/>
</dbReference>
<dbReference type="GO" id="GO:0008757">
    <property type="term" value="F:S-adenosylmethionine-dependent methyltransferase activity"/>
    <property type="evidence" value="ECO:0007669"/>
    <property type="project" value="InterPro"/>
</dbReference>
<feature type="domain" description="Methyltransferase type 11" evidence="2">
    <location>
        <begin position="42"/>
        <end position="129"/>
    </location>
</feature>
<dbReference type="Pfam" id="PF08241">
    <property type="entry name" value="Methyltransf_11"/>
    <property type="match status" value="1"/>
</dbReference>
<comment type="caution">
    <text evidence="3">The sequence shown here is derived from an EMBL/GenBank/DDBJ whole genome shotgun (WGS) entry which is preliminary data.</text>
</comment>
<dbReference type="InterPro" id="IPR029063">
    <property type="entry name" value="SAM-dependent_MTases_sf"/>
</dbReference>
<evidence type="ECO:0000256" key="1">
    <source>
        <dbReference type="SAM" id="MobiDB-lite"/>
    </source>
</evidence>
<dbReference type="GO" id="GO:0032259">
    <property type="term" value="P:methylation"/>
    <property type="evidence" value="ECO:0007669"/>
    <property type="project" value="UniProtKB-KW"/>
</dbReference>
<evidence type="ECO:0000313" key="4">
    <source>
        <dbReference type="Proteomes" id="UP000216998"/>
    </source>
</evidence>
<dbReference type="AlphaFoldDB" id="A0A255Z4V6"/>
<sequence length="266" mass="29774">MYSDVLDLREFYRSSTGQVVRRLIRRRIRELWPDLRGQRVLGIGYATPYLTMFQEEAERVMAVMPASQGVIAWPSDGPGQVTLADEADLPFPDMSIDRILLVHGLECTEELRPLMREIWRVMAGGGRLITVVPNRRGIWARSDSTPFGLGSPFSPGQLRSTLKANMFVPEREDCALFLPPTRLRFLLASAPAVEEVGHRCFRAFAGVHMVEASKQIYANAARAKVRERQRMLAPQARPVFGRLAAEREQAAPTEADVPAQLKSASS</sequence>
<evidence type="ECO:0000259" key="2">
    <source>
        <dbReference type="Pfam" id="PF08241"/>
    </source>
</evidence>
<name>A0A255Z4V6_9PROT</name>
<keyword evidence="3" id="KW-0808">Transferase</keyword>
<dbReference type="OrthoDB" id="9800231at2"/>
<keyword evidence="3" id="KW-0489">Methyltransferase</keyword>
<proteinExistence type="predicted"/>
<gene>
    <name evidence="3" type="ORF">CHU95_03915</name>
</gene>
<keyword evidence="4" id="KW-1185">Reference proteome</keyword>
<dbReference type="Gene3D" id="3.40.50.150">
    <property type="entry name" value="Vaccinia Virus protein VP39"/>
    <property type="match status" value="1"/>
</dbReference>
<dbReference type="InterPro" id="IPR013216">
    <property type="entry name" value="Methyltransf_11"/>
</dbReference>
<feature type="region of interest" description="Disordered" evidence="1">
    <location>
        <begin position="243"/>
        <end position="266"/>
    </location>
</feature>
<dbReference type="SUPFAM" id="SSF53335">
    <property type="entry name" value="S-adenosyl-L-methionine-dependent methyltransferases"/>
    <property type="match status" value="1"/>
</dbReference>
<protein>
    <submittedName>
        <fullName evidence="3">Methyltransferase type 11</fullName>
    </submittedName>
</protein>
<dbReference type="Proteomes" id="UP000216998">
    <property type="component" value="Unassembled WGS sequence"/>
</dbReference>
<evidence type="ECO:0000313" key="3">
    <source>
        <dbReference type="EMBL" id="OYQ36557.1"/>
    </source>
</evidence>
<reference evidence="3 4" key="1">
    <citation type="submission" date="2017-07" db="EMBL/GenBank/DDBJ databases">
        <title>Niveispirillum cyanobacteriorum sp. nov., isolated from cyanobacterial aggregates in a eutrophic lake.</title>
        <authorList>
            <person name="Cai H."/>
        </authorList>
    </citation>
    <scope>NUCLEOTIDE SEQUENCE [LARGE SCALE GENOMIC DNA]</scope>
    <source>
        <strain evidence="4">TH1-14</strain>
    </source>
</reference>
<dbReference type="EMBL" id="NOXU01000022">
    <property type="protein sequence ID" value="OYQ36557.1"/>
    <property type="molecule type" value="Genomic_DNA"/>
</dbReference>
<organism evidence="3 4">
    <name type="scientific">Niveispirillum lacus</name>
    <dbReference type="NCBI Taxonomy" id="1981099"/>
    <lineage>
        <taxon>Bacteria</taxon>
        <taxon>Pseudomonadati</taxon>
        <taxon>Pseudomonadota</taxon>
        <taxon>Alphaproteobacteria</taxon>
        <taxon>Rhodospirillales</taxon>
        <taxon>Azospirillaceae</taxon>
        <taxon>Niveispirillum</taxon>
    </lineage>
</organism>